<proteinExistence type="predicted"/>
<dbReference type="AlphaFoldDB" id="A0A238JH71"/>
<dbReference type="EMBL" id="FXXP01000002">
    <property type="protein sequence ID" value="SMX29487.1"/>
    <property type="molecule type" value="Genomic_DNA"/>
</dbReference>
<evidence type="ECO:0000313" key="2">
    <source>
        <dbReference type="Proteomes" id="UP000225972"/>
    </source>
</evidence>
<name>A0A238JH71_9RHOB</name>
<sequence length="264" mass="28860">MERGCMLDGTQPYADTIFLRQNLTTRIPDDARRALTLAALAQSVDEVSAQLSETVTSSDPLVAYAAYLEIALSAARSGSITDQRASYALSRMSELELQTVTKSDLAFLRALQAEAQGDVEAALTHTQAAIEQEPRFFNALALDLRLRLATGQHLRGPASAFAQTASCQSEFHELLRVLALIADLEPCKSMAAHLELFLSRQIVVPEDAPGMHAIATYLAVLSKRKDLAQSAFDRFMQPPRPICATEIGAELDRFLDLLAEDKQP</sequence>
<organism evidence="1 2">
    <name type="scientific">Pelagimonas phthalicica</name>
    <dbReference type="NCBI Taxonomy" id="1037362"/>
    <lineage>
        <taxon>Bacteria</taxon>
        <taxon>Pseudomonadati</taxon>
        <taxon>Pseudomonadota</taxon>
        <taxon>Alphaproteobacteria</taxon>
        <taxon>Rhodobacterales</taxon>
        <taxon>Roseobacteraceae</taxon>
        <taxon>Pelagimonas</taxon>
    </lineage>
</organism>
<gene>
    <name evidence="1" type="ORF">TRP8649_03623</name>
</gene>
<evidence type="ECO:0000313" key="1">
    <source>
        <dbReference type="EMBL" id="SMX29487.1"/>
    </source>
</evidence>
<dbReference type="Proteomes" id="UP000225972">
    <property type="component" value="Unassembled WGS sequence"/>
</dbReference>
<evidence type="ECO:0008006" key="3">
    <source>
        <dbReference type="Google" id="ProtNLM"/>
    </source>
</evidence>
<accession>A0A238JH71</accession>
<keyword evidence="2" id="KW-1185">Reference proteome</keyword>
<reference evidence="2" key="1">
    <citation type="submission" date="2017-05" db="EMBL/GenBank/DDBJ databases">
        <authorList>
            <person name="Rodrigo-Torres L."/>
            <person name="Arahal R. D."/>
            <person name="Lucena T."/>
        </authorList>
    </citation>
    <scope>NUCLEOTIDE SEQUENCE [LARGE SCALE GENOMIC DNA]</scope>
    <source>
        <strain evidence="2">CECT 8649</strain>
    </source>
</reference>
<protein>
    <recommendedName>
        <fullName evidence="3">Tetratricopeptide repeat protein</fullName>
    </recommendedName>
</protein>